<keyword evidence="3" id="KW-0488">Methylation</keyword>
<accession>A0A4U0Q8K9</accession>
<keyword evidence="5" id="KW-0997">Cell inner membrane</keyword>
<comment type="caution">
    <text evidence="16">The sequence shown here is derived from an EMBL/GenBank/DDBJ whole genome shotgun (WGS) entry which is preliminary data.</text>
</comment>
<organism evidence="16 17">
    <name type="scientific">Chitiniphilus eburneus</name>
    <dbReference type="NCBI Taxonomy" id="2571148"/>
    <lineage>
        <taxon>Bacteria</taxon>
        <taxon>Pseudomonadati</taxon>
        <taxon>Pseudomonadota</taxon>
        <taxon>Betaproteobacteria</taxon>
        <taxon>Neisseriales</taxon>
        <taxon>Chitinibacteraceae</taxon>
        <taxon>Chitiniphilus</taxon>
    </lineage>
</organism>
<dbReference type="Proteomes" id="UP000310016">
    <property type="component" value="Unassembled WGS sequence"/>
</dbReference>
<feature type="region of interest" description="Disordered" evidence="12">
    <location>
        <begin position="529"/>
        <end position="548"/>
    </location>
</feature>
<dbReference type="InterPro" id="IPR004090">
    <property type="entry name" value="Chemotax_Me-accpt_rcpt"/>
</dbReference>
<dbReference type="OrthoDB" id="9765776at2"/>
<gene>
    <name evidence="16" type="ORF">FAZ21_04675</name>
</gene>
<dbReference type="PANTHER" id="PTHR32089:SF112">
    <property type="entry name" value="LYSOZYME-LIKE PROTEIN-RELATED"/>
    <property type="match status" value="1"/>
</dbReference>
<evidence type="ECO:0000256" key="10">
    <source>
        <dbReference type="ARBA" id="ARBA00029447"/>
    </source>
</evidence>
<comment type="similarity">
    <text evidence="10">Belongs to the methyl-accepting chemotaxis (MCP) protein family.</text>
</comment>
<proteinExistence type="inferred from homology"/>
<dbReference type="SUPFAM" id="SSF58104">
    <property type="entry name" value="Methyl-accepting chemotaxis protein (MCP) signaling domain"/>
    <property type="match status" value="1"/>
</dbReference>
<dbReference type="InterPro" id="IPR003122">
    <property type="entry name" value="Tar_rcpt_lig-bd"/>
</dbReference>
<keyword evidence="8 13" id="KW-0472">Membrane</keyword>
<feature type="domain" description="HAMP" evidence="15">
    <location>
        <begin position="226"/>
        <end position="279"/>
    </location>
</feature>
<evidence type="ECO:0000256" key="11">
    <source>
        <dbReference type="PROSITE-ProRule" id="PRU00284"/>
    </source>
</evidence>
<dbReference type="InterPro" id="IPR003660">
    <property type="entry name" value="HAMP_dom"/>
</dbReference>
<dbReference type="GO" id="GO:0006935">
    <property type="term" value="P:chemotaxis"/>
    <property type="evidence" value="ECO:0007669"/>
    <property type="project" value="UniProtKB-KW"/>
</dbReference>
<evidence type="ECO:0000313" key="16">
    <source>
        <dbReference type="EMBL" id="TJZ77623.1"/>
    </source>
</evidence>
<sequence>MKIQQRLTLLIVAFVSLFCLSIGALLLSSSRAESAMREVGENKLPATAAILNIDQARTNLTRADWELSLVRYSAPDERQKKLTEIGEVIDRATVKLDENMKVYESLLLPQDTEDIASFNQLKQIVDRWQSIYKSRNLSILNALKQNPYREDIEQLFVEYESTSGAQNDIYLELRPVIDRMVQFNADDSKREVAYALSQQKELITILIGLGAVLLAGLSFFGFITYRVIMRGVNSVRTVAMDVEQHSDFTLRAPVVGHDEIAETVTAFNSLLGRMQRALQLIRQGTDESRDAIRTVATASEQVAVSSARQSQSASAMAAAVEELTVSVSHINQSAADALNVANAARDESVSSATIINDSVARMRQIASTVNAAAHTIGQLGEESQKISSIVATIKEVAEQTNLLALNAAIEAARAGEQGRGFAVVADEIRKLAERTANSSLEISGMVTRIQQSSNGAVQEMQQVAEEANQGQQLAEQVGECIGRIEHLASRVSDSIGDISGALREQSAASQDIARHVETVAQMTEEGHAASQVTSENAQSMASSAERTSTQIAQFKIGDTALNAA</sequence>
<feature type="compositionally biased region" description="Polar residues" evidence="12">
    <location>
        <begin position="530"/>
        <end position="548"/>
    </location>
</feature>
<evidence type="ECO:0000256" key="12">
    <source>
        <dbReference type="SAM" id="MobiDB-lite"/>
    </source>
</evidence>
<evidence type="ECO:0000256" key="8">
    <source>
        <dbReference type="ARBA" id="ARBA00023136"/>
    </source>
</evidence>
<dbReference type="Pfam" id="PF00672">
    <property type="entry name" value="HAMP"/>
    <property type="match status" value="1"/>
</dbReference>
<feature type="transmembrane region" description="Helical" evidence="13">
    <location>
        <begin position="202"/>
        <end position="228"/>
    </location>
</feature>
<dbReference type="GO" id="GO:0004888">
    <property type="term" value="F:transmembrane signaling receptor activity"/>
    <property type="evidence" value="ECO:0007669"/>
    <property type="project" value="InterPro"/>
</dbReference>
<dbReference type="SMART" id="SM00283">
    <property type="entry name" value="MA"/>
    <property type="match status" value="1"/>
</dbReference>
<dbReference type="EMBL" id="SUMF01000002">
    <property type="protein sequence ID" value="TJZ77623.1"/>
    <property type="molecule type" value="Genomic_DNA"/>
</dbReference>
<reference evidence="16 17" key="1">
    <citation type="submission" date="2019-04" db="EMBL/GenBank/DDBJ databases">
        <title>Chitiniphilus eburnea sp. nov., a novel chitinolytic bacterium isolated from aquaculture sludge.</title>
        <authorList>
            <person name="Sheng M."/>
        </authorList>
    </citation>
    <scope>NUCLEOTIDE SEQUENCE [LARGE SCALE GENOMIC DNA]</scope>
    <source>
        <strain evidence="16 17">HX-2-15</strain>
    </source>
</reference>
<dbReference type="InterPro" id="IPR004089">
    <property type="entry name" value="MCPsignal_dom"/>
</dbReference>
<evidence type="ECO:0000259" key="15">
    <source>
        <dbReference type="PROSITE" id="PS50885"/>
    </source>
</evidence>
<dbReference type="PROSITE" id="PS50885">
    <property type="entry name" value="HAMP"/>
    <property type="match status" value="1"/>
</dbReference>
<dbReference type="SMART" id="SM00304">
    <property type="entry name" value="HAMP"/>
    <property type="match status" value="1"/>
</dbReference>
<comment type="subcellular location">
    <subcellularLocation>
        <location evidence="1">Cell inner membrane</location>
        <topology evidence="1">Multi-pass membrane protein</topology>
    </subcellularLocation>
</comment>
<evidence type="ECO:0000256" key="7">
    <source>
        <dbReference type="ARBA" id="ARBA00022989"/>
    </source>
</evidence>
<dbReference type="FunFam" id="1.10.287.950:FF:000001">
    <property type="entry name" value="Methyl-accepting chemotaxis sensory transducer"/>
    <property type="match status" value="1"/>
</dbReference>
<dbReference type="CDD" id="cd11386">
    <property type="entry name" value="MCP_signal"/>
    <property type="match status" value="1"/>
</dbReference>
<keyword evidence="9 11" id="KW-0807">Transducer</keyword>
<dbReference type="PRINTS" id="PR00260">
    <property type="entry name" value="CHEMTRNSDUCR"/>
</dbReference>
<protein>
    <submittedName>
        <fullName evidence="16">Methyl-accepting chemotaxis protein</fullName>
    </submittedName>
</protein>
<evidence type="ECO:0000256" key="4">
    <source>
        <dbReference type="ARBA" id="ARBA00022500"/>
    </source>
</evidence>
<dbReference type="Gene3D" id="1.10.287.950">
    <property type="entry name" value="Methyl-accepting chemotaxis protein"/>
    <property type="match status" value="1"/>
</dbReference>
<evidence type="ECO:0000256" key="9">
    <source>
        <dbReference type="ARBA" id="ARBA00023224"/>
    </source>
</evidence>
<dbReference type="GO" id="GO:0005886">
    <property type="term" value="C:plasma membrane"/>
    <property type="evidence" value="ECO:0007669"/>
    <property type="project" value="UniProtKB-SubCell"/>
</dbReference>
<evidence type="ECO:0000256" key="6">
    <source>
        <dbReference type="ARBA" id="ARBA00022692"/>
    </source>
</evidence>
<keyword evidence="4" id="KW-0145">Chemotaxis</keyword>
<dbReference type="GO" id="GO:0007165">
    <property type="term" value="P:signal transduction"/>
    <property type="evidence" value="ECO:0007669"/>
    <property type="project" value="UniProtKB-KW"/>
</dbReference>
<evidence type="ECO:0000256" key="1">
    <source>
        <dbReference type="ARBA" id="ARBA00004429"/>
    </source>
</evidence>
<keyword evidence="6 13" id="KW-0812">Transmembrane</keyword>
<name>A0A4U0Q8K9_9NEIS</name>
<evidence type="ECO:0000256" key="3">
    <source>
        <dbReference type="ARBA" id="ARBA00022481"/>
    </source>
</evidence>
<evidence type="ECO:0000259" key="14">
    <source>
        <dbReference type="PROSITE" id="PS50111"/>
    </source>
</evidence>
<evidence type="ECO:0000256" key="5">
    <source>
        <dbReference type="ARBA" id="ARBA00022519"/>
    </source>
</evidence>
<dbReference type="PROSITE" id="PS50111">
    <property type="entry name" value="CHEMOTAXIS_TRANSDUC_2"/>
    <property type="match status" value="1"/>
</dbReference>
<dbReference type="Pfam" id="PF02203">
    <property type="entry name" value="TarH"/>
    <property type="match status" value="1"/>
</dbReference>
<keyword evidence="2" id="KW-1003">Cell membrane</keyword>
<dbReference type="Pfam" id="PF00015">
    <property type="entry name" value="MCPsignal"/>
    <property type="match status" value="1"/>
</dbReference>
<keyword evidence="7 13" id="KW-1133">Transmembrane helix</keyword>
<dbReference type="PANTHER" id="PTHR32089">
    <property type="entry name" value="METHYL-ACCEPTING CHEMOTAXIS PROTEIN MCPB"/>
    <property type="match status" value="1"/>
</dbReference>
<keyword evidence="17" id="KW-1185">Reference proteome</keyword>
<evidence type="ECO:0000256" key="13">
    <source>
        <dbReference type="SAM" id="Phobius"/>
    </source>
</evidence>
<evidence type="ECO:0000256" key="2">
    <source>
        <dbReference type="ARBA" id="ARBA00022475"/>
    </source>
</evidence>
<feature type="domain" description="Methyl-accepting transducer" evidence="14">
    <location>
        <begin position="284"/>
        <end position="520"/>
    </location>
</feature>
<dbReference type="AlphaFoldDB" id="A0A4U0Q8K9"/>
<dbReference type="RefSeq" id="WP_136772097.1">
    <property type="nucleotide sequence ID" value="NZ_CP156074.1"/>
</dbReference>
<evidence type="ECO:0000313" key="17">
    <source>
        <dbReference type="Proteomes" id="UP000310016"/>
    </source>
</evidence>